<evidence type="ECO:0000313" key="2">
    <source>
        <dbReference type="EMBL" id="AYA37373.1"/>
    </source>
</evidence>
<dbReference type="RefSeq" id="WP_059067184.1">
    <property type="nucleotide sequence ID" value="NZ_CP032317.1"/>
</dbReference>
<name>A0A3B7R1S8_9BACT</name>
<gene>
    <name evidence="2" type="ORF">D3Y59_10110</name>
</gene>
<reference evidence="2 3" key="1">
    <citation type="submission" date="2018-09" db="EMBL/GenBank/DDBJ databases">
        <title>Hymenobacter medium sp. nov., isolated from R2A medium.</title>
        <authorList>
            <person name="Yingchao G."/>
        </authorList>
    </citation>
    <scope>NUCLEOTIDE SEQUENCE [LARGE SCALE GENOMIC DNA]</scope>
    <source>
        <strain evidence="3">sh-6</strain>
    </source>
</reference>
<evidence type="ECO:0000313" key="3">
    <source>
        <dbReference type="Proteomes" id="UP000262802"/>
    </source>
</evidence>
<dbReference type="EMBL" id="CP032317">
    <property type="protein sequence ID" value="AYA37373.1"/>
    <property type="molecule type" value="Genomic_DNA"/>
</dbReference>
<dbReference type="AlphaFoldDB" id="A0A3B7R1S8"/>
<feature type="signal peptide" evidence="1">
    <location>
        <begin position="1"/>
        <end position="20"/>
    </location>
</feature>
<accession>A0A3B7R1S8</accession>
<feature type="chain" id="PRO_5017670807" description="DUF4133 domain-containing protein" evidence="1">
    <location>
        <begin position="21"/>
        <end position="140"/>
    </location>
</feature>
<dbReference type="Proteomes" id="UP000262802">
    <property type="component" value="Chromosome"/>
</dbReference>
<organism evidence="2 3">
    <name type="scientific">Hymenobacter oligotrophus</name>
    <dbReference type="NCBI Taxonomy" id="2319843"/>
    <lineage>
        <taxon>Bacteria</taxon>
        <taxon>Pseudomonadati</taxon>
        <taxon>Bacteroidota</taxon>
        <taxon>Cytophagia</taxon>
        <taxon>Cytophagales</taxon>
        <taxon>Hymenobacteraceae</taxon>
        <taxon>Hymenobacter</taxon>
    </lineage>
</organism>
<keyword evidence="3" id="KW-1185">Reference proteome</keyword>
<protein>
    <recommendedName>
        <fullName evidence="4">DUF4133 domain-containing protein</fullName>
    </recommendedName>
</protein>
<evidence type="ECO:0000256" key="1">
    <source>
        <dbReference type="SAM" id="SignalP"/>
    </source>
</evidence>
<dbReference type="OrthoDB" id="884784at2"/>
<dbReference type="KEGG" id="hyh:D3Y59_10110"/>
<proteinExistence type="predicted"/>
<sequence>MRKQILVAGLLVLSAAGASAQTNPSLPEKPAPPIEAAPQVAAKNDSVQAVQTLFRKRRNGGTVFTAIGSLVLLRGVLASGDASGVAVSGAVAAPFLAVGIGKLARFGSKKEDAYIKQYQQGKPLPAYIRKRLRPEYFRAR</sequence>
<evidence type="ECO:0008006" key="4">
    <source>
        <dbReference type="Google" id="ProtNLM"/>
    </source>
</evidence>
<keyword evidence="1" id="KW-0732">Signal</keyword>